<dbReference type="RefSeq" id="WP_052762843.1">
    <property type="nucleotide sequence ID" value="NZ_LBMC01000038.1"/>
</dbReference>
<accession>A0A1H2KJH5</accession>
<dbReference type="EMBL" id="LT629791">
    <property type="protein sequence ID" value="SDU68742.1"/>
    <property type="molecule type" value="Genomic_DNA"/>
</dbReference>
<proteinExistence type="predicted"/>
<name>A0A1H2KJH5_9ACTN</name>
<organism evidence="1 2">
    <name type="scientific">Jiangella alkaliphila</name>
    <dbReference type="NCBI Taxonomy" id="419479"/>
    <lineage>
        <taxon>Bacteria</taxon>
        <taxon>Bacillati</taxon>
        <taxon>Actinomycetota</taxon>
        <taxon>Actinomycetes</taxon>
        <taxon>Jiangellales</taxon>
        <taxon>Jiangellaceae</taxon>
        <taxon>Jiangella</taxon>
    </lineage>
</organism>
<reference evidence="2" key="1">
    <citation type="submission" date="2016-10" db="EMBL/GenBank/DDBJ databases">
        <authorList>
            <person name="Varghese N."/>
            <person name="Submissions S."/>
        </authorList>
    </citation>
    <scope>NUCLEOTIDE SEQUENCE [LARGE SCALE GENOMIC DNA]</scope>
    <source>
        <strain evidence="2">DSM 45079</strain>
    </source>
</reference>
<dbReference type="OrthoDB" id="494805at2"/>
<sequence>MGLAPQDAFSVLPTTLRDDLLDAFNEIVKNYREHKWEPSELNGGKLCEAVYTVVVGWLDGGKYPARARKPNRFPQTCLGLEQKYAQVPDSRSPRILIPRMMVGLYDIRNNRGVGHAGAEVDPNHMDATVVLYTAKWLMAELVRLLHTLHIDEATAIVDALIEREVAWVWTRGNKKRVLRTGMTWKQQALVLLLTEAGEVAETNLFRWLEHPGLPSFRKDVLKALHKARLIDYDVDKRTVTLLPPGVTAAEELVQQGA</sequence>
<evidence type="ECO:0000313" key="1">
    <source>
        <dbReference type="EMBL" id="SDU68742.1"/>
    </source>
</evidence>
<evidence type="ECO:0000313" key="2">
    <source>
        <dbReference type="Proteomes" id="UP000182977"/>
    </source>
</evidence>
<keyword evidence="2" id="KW-1185">Reference proteome</keyword>
<protein>
    <submittedName>
        <fullName evidence="1">Uncharacterized protein</fullName>
    </submittedName>
</protein>
<dbReference type="AlphaFoldDB" id="A0A1H2KJH5"/>
<dbReference type="Proteomes" id="UP000182977">
    <property type="component" value="Chromosome I"/>
</dbReference>
<gene>
    <name evidence="1" type="ORF">SAMN04488563_3900</name>
</gene>